<name>A0ABW0F610_9HYPH</name>
<proteinExistence type="predicted"/>
<accession>A0ABW0F610</accession>
<dbReference type="EMBL" id="JBHSLI010000007">
    <property type="protein sequence ID" value="MFC5294667.1"/>
    <property type="molecule type" value="Genomic_DNA"/>
</dbReference>
<gene>
    <name evidence="10" type="ORF">ACFPK2_16885</name>
</gene>
<evidence type="ECO:0000256" key="6">
    <source>
        <dbReference type="ARBA" id="ARBA00022692"/>
    </source>
</evidence>
<dbReference type="Gene3D" id="3.90.550.10">
    <property type="entry name" value="Spore Coat Polysaccharide Biosynthesis Protein SpsA, Chain A"/>
    <property type="match status" value="1"/>
</dbReference>
<dbReference type="EC" id="2.4.1.80" evidence="10"/>
<comment type="caution">
    <text evidence="10">The sequence shown here is derived from an EMBL/GenBank/DDBJ whole genome shotgun (WGS) entry which is preliminary data.</text>
</comment>
<evidence type="ECO:0000256" key="3">
    <source>
        <dbReference type="ARBA" id="ARBA00004991"/>
    </source>
</evidence>
<dbReference type="Pfam" id="PF13506">
    <property type="entry name" value="Glyco_transf_21"/>
    <property type="match status" value="1"/>
</dbReference>
<dbReference type="PANTHER" id="PTHR12726">
    <property type="entry name" value="CERAMIDE GLUCOSYLTRANSFERASE"/>
    <property type="match status" value="1"/>
</dbReference>
<evidence type="ECO:0000256" key="1">
    <source>
        <dbReference type="ARBA" id="ARBA00004141"/>
    </source>
</evidence>
<dbReference type="Proteomes" id="UP001595976">
    <property type="component" value="Unassembled WGS sequence"/>
</dbReference>
<sequence length="398" mass="42909">MTPAGWAALAAGLLVAVNLASQAIALWRLRRPLQRSALLAELPPVTIVRPVRGIEAFSRETAVSGLELDYPRYSTIFCVADADDPIVPLIEELIAQFGPDKARLLVGDVAVSANPKLNNCVRGWEAATTDWVILADSNVLMPKDYIQRLMAAWRSDTGLVCSTPAGSRPQNFGAEVECAFLNAFQARWQYVGEALGLGFAQGKSMLWNKPFLDANGGIAALGAEIAEDAASTKLVRAAGRHVHLVGQPFEQPLGPRRLADAVQRQFRWARLRRVTFLPFFALEILSAPLLPALLATVAGVGFGLPFWLGPLLVLAVWYAGDIALSAGVGWFLNWRSPFAMLVRDIAFPGVWAYAFIGGEVSWRGNAMTIRADGANALNQATPALSATSAKISTDPARH</sequence>
<keyword evidence="4 10" id="KW-0328">Glycosyltransferase</keyword>
<keyword evidence="8 9" id="KW-0472">Membrane</keyword>
<comment type="pathway">
    <text evidence="2">Lipid metabolism; sphingolipid metabolism.</text>
</comment>
<dbReference type="CDD" id="cd02520">
    <property type="entry name" value="Glucosylceramide_synthase"/>
    <property type="match status" value="1"/>
</dbReference>
<feature type="transmembrane region" description="Helical" evidence="9">
    <location>
        <begin position="6"/>
        <end position="27"/>
    </location>
</feature>
<dbReference type="InterPro" id="IPR029044">
    <property type="entry name" value="Nucleotide-diphossugar_trans"/>
</dbReference>
<evidence type="ECO:0000256" key="8">
    <source>
        <dbReference type="ARBA" id="ARBA00023136"/>
    </source>
</evidence>
<evidence type="ECO:0000313" key="11">
    <source>
        <dbReference type="Proteomes" id="UP001595976"/>
    </source>
</evidence>
<dbReference type="PANTHER" id="PTHR12726:SF0">
    <property type="entry name" value="CERAMIDE GLUCOSYLTRANSFERASE"/>
    <property type="match status" value="1"/>
</dbReference>
<dbReference type="SUPFAM" id="SSF53448">
    <property type="entry name" value="Nucleotide-diphospho-sugar transferases"/>
    <property type="match status" value="1"/>
</dbReference>
<keyword evidence="7 9" id="KW-1133">Transmembrane helix</keyword>
<evidence type="ECO:0000256" key="4">
    <source>
        <dbReference type="ARBA" id="ARBA00022676"/>
    </source>
</evidence>
<evidence type="ECO:0000256" key="5">
    <source>
        <dbReference type="ARBA" id="ARBA00022679"/>
    </source>
</evidence>
<protein>
    <submittedName>
        <fullName evidence="10">Ceramide glucosyltransferase</fullName>
        <ecNumber evidence="10">2.4.1.80</ecNumber>
    </submittedName>
</protein>
<comment type="subcellular location">
    <subcellularLocation>
        <location evidence="1">Membrane</location>
        <topology evidence="1">Multi-pass membrane protein</topology>
    </subcellularLocation>
</comment>
<evidence type="ECO:0000313" key="10">
    <source>
        <dbReference type="EMBL" id="MFC5294667.1"/>
    </source>
</evidence>
<evidence type="ECO:0000256" key="7">
    <source>
        <dbReference type="ARBA" id="ARBA00022989"/>
    </source>
</evidence>
<evidence type="ECO:0000256" key="9">
    <source>
        <dbReference type="SAM" id="Phobius"/>
    </source>
</evidence>
<evidence type="ECO:0000256" key="2">
    <source>
        <dbReference type="ARBA" id="ARBA00004760"/>
    </source>
</evidence>
<keyword evidence="6 9" id="KW-0812">Transmembrane</keyword>
<dbReference type="InterPro" id="IPR025993">
    <property type="entry name" value="Ceramide_glucosylTrfase"/>
</dbReference>
<organism evidence="10 11">
    <name type="scientific">Bosea minatitlanensis</name>
    <dbReference type="NCBI Taxonomy" id="128782"/>
    <lineage>
        <taxon>Bacteria</taxon>
        <taxon>Pseudomonadati</taxon>
        <taxon>Pseudomonadota</taxon>
        <taxon>Alphaproteobacteria</taxon>
        <taxon>Hyphomicrobiales</taxon>
        <taxon>Boseaceae</taxon>
        <taxon>Bosea</taxon>
    </lineage>
</organism>
<dbReference type="GO" id="GO:0008120">
    <property type="term" value="F:ceramide glucosyltransferase activity"/>
    <property type="evidence" value="ECO:0007669"/>
    <property type="project" value="UniProtKB-EC"/>
</dbReference>
<comment type="pathway">
    <text evidence="3">Sphingolipid metabolism.</text>
</comment>
<keyword evidence="11" id="KW-1185">Reference proteome</keyword>
<feature type="transmembrane region" description="Helical" evidence="9">
    <location>
        <begin position="274"/>
        <end position="300"/>
    </location>
</feature>
<reference evidence="11" key="1">
    <citation type="journal article" date="2019" name="Int. J. Syst. Evol. Microbiol.">
        <title>The Global Catalogue of Microorganisms (GCM) 10K type strain sequencing project: providing services to taxonomists for standard genome sequencing and annotation.</title>
        <authorList>
            <consortium name="The Broad Institute Genomics Platform"/>
            <consortium name="The Broad Institute Genome Sequencing Center for Infectious Disease"/>
            <person name="Wu L."/>
            <person name="Ma J."/>
        </authorList>
    </citation>
    <scope>NUCLEOTIDE SEQUENCE [LARGE SCALE GENOMIC DNA]</scope>
    <source>
        <strain evidence="11">CGMCC 1.15643</strain>
    </source>
</reference>
<feature type="transmembrane region" description="Helical" evidence="9">
    <location>
        <begin position="306"/>
        <end position="332"/>
    </location>
</feature>
<dbReference type="RefSeq" id="WP_158443819.1">
    <property type="nucleotide sequence ID" value="NZ_JAOAOS010000003.1"/>
</dbReference>
<keyword evidence="5 10" id="KW-0808">Transferase</keyword>